<reference evidence="2" key="1">
    <citation type="journal article" date="2019" name="Int. J. Syst. Evol. Microbiol.">
        <title>The Global Catalogue of Microorganisms (GCM) 10K type strain sequencing project: providing services to taxonomists for standard genome sequencing and annotation.</title>
        <authorList>
            <consortium name="The Broad Institute Genomics Platform"/>
            <consortium name="The Broad Institute Genome Sequencing Center for Infectious Disease"/>
            <person name="Wu L."/>
            <person name="Ma J."/>
        </authorList>
    </citation>
    <scope>NUCLEOTIDE SEQUENCE [LARGE SCALE GENOMIC DNA]</scope>
    <source>
        <strain evidence="2">JCM 11650</strain>
    </source>
</reference>
<comment type="caution">
    <text evidence="1">The sequence shown here is derived from an EMBL/GenBank/DDBJ whole genome shotgun (WGS) entry which is preliminary data.</text>
</comment>
<dbReference type="Proteomes" id="UP001595967">
    <property type="component" value="Unassembled WGS sequence"/>
</dbReference>
<accession>A0ABV9H044</accession>
<evidence type="ECO:0000313" key="2">
    <source>
        <dbReference type="Proteomes" id="UP001595967"/>
    </source>
</evidence>
<name>A0ABV9H044_9BURK</name>
<dbReference type="RefSeq" id="WP_377725749.1">
    <property type="nucleotide sequence ID" value="NZ_JBHSEW010000007.1"/>
</dbReference>
<keyword evidence="2" id="KW-1185">Reference proteome</keyword>
<protein>
    <submittedName>
        <fullName evidence="1">Uncharacterized protein</fullName>
    </submittedName>
</protein>
<proteinExistence type="predicted"/>
<gene>
    <name evidence="1" type="ORF">ACFO3A_08865</name>
</gene>
<dbReference type="EMBL" id="JBHSEW010000007">
    <property type="protein sequence ID" value="MFC4622325.1"/>
    <property type="molecule type" value="Genomic_DNA"/>
</dbReference>
<sequence length="100" mass="11882">MAAPRWARPAPAHDFLCINLRLMKEKRKKSQKNKIDSTHSCQDASFLIVTSFFVCRNLLGRKFFQKIFVSFCDLHEPCNYKEKPHKNPKRQRLKYQIVTI</sequence>
<organism evidence="1 2">
    <name type="scientific">Comamonas nitrativorans</name>
    <dbReference type="NCBI Taxonomy" id="108437"/>
    <lineage>
        <taxon>Bacteria</taxon>
        <taxon>Pseudomonadati</taxon>
        <taxon>Pseudomonadota</taxon>
        <taxon>Betaproteobacteria</taxon>
        <taxon>Burkholderiales</taxon>
        <taxon>Comamonadaceae</taxon>
        <taxon>Comamonas</taxon>
    </lineage>
</organism>
<evidence type="ECO:0000313" key="1">
    <source>
        <dbReference type="EMBL" id="MFC4622325.1"/>
    </source>
</evidence>